<accession>A0A231UXA8</accession>
<feature type="transmembrane region" description="Helical" evidence="1">
    <location>
        <begin position="97"/>
        <end position="117"/>
    </location>
</feature>
<keyword evidence="1" id="KW-0812">Transmembrane</keyword>
<evidence type="ECO:0000256" key="1">
    <source>
        <dbReference type="SAM" id="Phobius"/>
    </source>
</evidence>
<proteinExistence type="predicted"/>
<dbReference type="Pfam" id="PF06197">
    <property type="entry name" value="DUF998"/>
    <property type="match status" value="1"/>
</dbReference>
<dbReference type="EMBL" id="NBYO01000002">
    <property type="protein sequence ID" value="OXT00578.1"/>
    <property type="molecule type" value="Genomic_DNA"/>
</dbReference>
<name>A0A231UXA8_9HYPH</name>
<keyword evidence="1" id="KW-0472">Membrane</keyword>
<keyword evidence="1" id="KW-1133">Transmembrane helix</keyword>
<evidence type="ECO:0000313" key="3">
    <source>
        <dbReference type="Proteomes" id="UP000215405"/>
    </source>
</evidence>
<feature type="transmembrane region" description="Helical" evidence="1">
    <location>
        <begin position="65"/>
        <end position="90"/>
    </location>
</feature>
<feature type="transmembrane region" description="Helical" evidence="1">
    <location>
        <begin position="22"/>
        <end position="45"/>
    </location>
</feature>
<evidence type="ECO:0000313" key="2">
    <source>
        <dbReference type="EMBL" id="OXT00578.1"/>
    </source>
</evidence>
<dbReference type="RefSeq" id="WP_094077404.1">
    <property type="nucleotide sequence ID" value="NZ_NBYO01000002.1"/>
</dbReference>
<organism evidence="2 3">
    <name type="scientific">Notoacmeibacter marinus</name>
    <dbReference type="NCBI Taxonomy" id="1876515"/>
    <lineage>
        <taxon>Bacteria</taxon>
        <taxon>Pseudomonadati</taxon>
        <taxon>Pseudomonadota</taxon>
        <taxon>Alphaproteobacteria</taxon>
        <taxon>Hyphomicrobiales</taxon>
        <taxon>Notoacmeibacteraceae</taxon>
        <taxon>Notoacmeibacter</taxon>
    </lineage>
</organism>
<keyword evidence="3" id="KW-1185">Reference proteome</keyword>
<evidence type="ECO:0008006" key="4">
    <source>
        <dbReference type="Google" id="ProtNLM"/>
    </source>
</evidence>
<comment type="caution">
    <text evidence="2">The sequence shown here is derived from an EMBL/GenBank/DDBJ whole genome shotgun (WGS) entry which is preliminary data.</text>
</comment>
<dbReference type="AlphaFoldDB" id="A0A231UXA8"/>
<feature type="transmembrane region" description="Helical" evidence="1">
    <location>
        <begin position="129"/>
        <end position="149"/>
    </location>
</feature>
<sequence length="226" mass="24911">MASDDNARQSTRTLTQPWVLKMLGWFALACCVFVAATDLILGFFLQKDYSPISDTISDLAAGGRYAIWQDFAMEAFAIAVVLTGIGLLLARRSGARWIAGAAAMILTGVLVFFIARWDEYGDLDEGGWVLHYRMVYLMAALVPASLLLLRRDIARRSDHDRAIRIVFVALAALWVLGAPIFYLMDTAFDGLVERALAAVMLVWIATCARSLTKERQLDDDGGTSPL</sequence>
<gene>
    <name evidence="2" type="ORF">B7H23_10770</name>
</gene>
<feature type="transmembrane region" description="Helical" evidence="1">
    <location>
        <begin position="161"/>
        <end position="183"/>
    </location>
</feature>
<dbReference type="InterPro" id="IPR009339">
    <property type="entry name" value="DUF998"/>
</dbReference>
<dbReference type="Proteomes" id="UP000215405">
    <property type="component" value="Unassembled WGS sequence"/>
</dbReference>
<reference evidence="3" key="1">
    <citation type="journal article" date="2017" name="Int. J. Syst. Evol. Microbiol.">
        <title>Notoacmeibacter marinus gen. nov., sp. nov., isolated from the gut of a limpet and proposal of Notoacmeibacteraceae fam. nov. in the order Rhizobiales of the class Alphaproteobacteria.</title>
        <authorList>
            <person name="Huang Z."/>
            <person name="Guo F."/>
            <person name="Lai Q."/>
        </authorList>
    </citation>
    <scope>NUCLEOTIDE SEQUENCE [LARGE SCALE GENOMIC DNA]</scope>
    <source>
        <strain evidence="3">XMTR2A4</strain>
    </source>
</reference>
<protein>
    <recommendedName>
        <fullName evidence="4">DUF998 domain-containing protein</fullName>
    </recommendedName>
</protein>